<dbReference type="WBParaSite" id="GPUH_0002331301-mRNA-1">
    <property type="protein sequence ID" value="GPUH_0002331301-mRNA-1"/>
    <property type="gene ID" value="GPUH_0002331301"/>
</dbReference>
<reference evidence="4" key="1">
    <citation type="submission" date="2016-06" db="UniProtKB">
        <authorList>
            <consortium name="WormBaseParasite"/>
        </authorList>
    </citation>
    <scope>IDENTIFICATION</scope>
</reference>
<dbReference type="Proteomes" id="UP000271098">
    <property type="component" value="Unassembled WGS sequence"/>
</dbReference>
<protein>
    <submittedName>
        <fullName evidence="4">RRM domain-containing protein</fullName>
    </submittedName>
</protein>
<evidence type="ECO:0000256" key="1">
    <source>
        <dbReference type="SAM" id="MobiDB-lite"/>
    </source>
</evidence>
<dbReference type="EMBL" id="UYRT01097377">
    <property type="protein sequence ID" value="VDN41247.1"/>
    <property type="molecule type" value="Genomic_DNA"/>
</dbReference>
<accession>A0A183EQP2</accession>
<reference evidence="2 3" key="2">
    <citation type="submission" date="2018-11" db="EMBL/GenBank/DDBJ databases">
        <authorList>
            <consortium name="Pathogen Informatics"/>
        </authorList>
    </citation>
    <scope>NUCLEOTIDE SEQUENCE [LARGE SCALE GENOMIC DNA]</scope>
</reference>
<keyword evidence="3" id="KW-1185">Reference proteome</keyword>
<dbReference type="AlphaFoldDB" id="A0A183EQP2"/>
<feature type="region of interest" description="Disordered" evidence="1">
    <location>
        <begin position="70"/>
        <end position="100"/>
    </location>
</feature>
<sequence>MREKAHFSQLLKVMLLNLDKLQVEVFQSETGRFTAYVNFDRLGPAQTIRQTMLNRLKMKLGPRLWVHSPGDITDQSGMHSPDLYTSEEQADAMQLEREKQ</sequence>
<gene>
    <name evidence="2" type="ORF">GPUH_LOCUS23284</name>
</gene>
<name>A0A183EQP2_9BILA</name>
<evidence type="ECO:0000313" key="4">
    <source>
        <dbReference type="WBParaSite" id="GPUH_0002331301-mRNA-1"/>
    </source>
</evidence>
<evidence type="ECO:0000313" key="2">
    <source>
        <dbReference type="EMBL" id="VDN41247.1"/>
    </source>
</evidence>
<organism evidence="4">
    <name type="scientific">Gongylonema pulchrum</name>
    <dbReference type="NCBI Taxonomy" id="637853"/>
    <lineage>
        <taxon>Eukaryota</taxon>
        <taxon>Metazoa</taxon>
        <taxon>Ecdysozoa</taxon>
        <taxon>Nematoda</taxon>
        <taxon>Chromadorea</taxon>
        <taxon>Rhabditida</taxon>
        <taxon>Spirurina</taxon>
        <taxon>Spiruromorpha</taxon>
        <taxon>Spiruroidea</taxon>
        <taxon>Gongylonematidae</taxon>
        <taxon>Gongylonema</taxon>
    </lineage>
</organism>
<evidence type="ECO:0000313" key="3">
    <source>
        <dbReference type="Proteomes" id="UP000271098"/>
    </source>
</evidence>
<proteinExistence type="predicted"/>